<protein>
    <submittedName>
        <fullName evidence="13">Cysteinyl leukotriene receptor 3</fullName>
    </submittedName>
</protein>
<feature type="transmembrane region" description="Helical" evidence="11">
    <location>
        <begin position="150"/>
        <end position="176"/>
    </location>
</feature>
<dbReference type="Proteomes" id="UP000694388">
    <property type="component" value="Unplaced"/>
</dbReference>
<evidence type="ECO:0000256" key="9">
    <source>
        <dbReference type="ARBA" id="ARBA00023224"/>
    </source>
</evidence>
<evidence type="ECO:0000256" key="1">
    <source>
        <dbReference type="ARBA" id="ARBA00004651"/>
    </source>
</evidence>
<feature type="region of interest" description="Disordered" evidence="10">
    <location>
        <begin position="446"/>
        <end position="498"/>
    </location>
</feature>
<keyword evidence="6 11" id="KW-0472">Membrane</keyword>
<evidence type="ECO:0000313" key="14">
    <source>
        <dbReference type="Proteomes" id="UP000694388"/>
    </source>
</evidence>
<accession>A0A8C4Q0H9</accession>
<dbReference type="Pfam" id="PF00001">
    <property type="entry name" value="7tm_1"/>
    <property type="match status" value="1"/>
</dbReference>
<dbReference type="PROSITE" id="PS50262">
    <property type="entry name" value="G_PROTEIN_RECEP_F1_2"/>
    <property type="match status" value="1"/>
</dbReference>
<dbReference type="SUPFAM" id="SSF81321">
    <property type="entry name" value="Family A G protein-coupled receptor-like"/>
    <property type="match status" value="1"/>
</dbReference>
<feature type="transmembrane region" description="Helical" evidence="11">
    <location>
        <begin position="188"/>
        <end position="207"/>
    </location>
</feature>
<keyword evidence="2" id="KW-1003">Cell membrane</keyword>
<name>A0A8C4Q0H9_EPTBU</name>
<evidence type="ECO:0000256" key="11">
    <source>
        <dbReference type="SAM" id="Phobius"/>
    </source>
</evidence>
<feature type="domain" description="G-protein coupled receptors family 1 profile" evidence="12">
    <location>
        <begin position="167"/>
        <end position="424"/>
    </location>
</feature>
<feature type="compositionally biased region" description="Basic and acidic residues" evidence="10">
    <location>
        <begin position="453"/>
        <end position="476"/>
    </location>
</feature>
<proteinExistence type="predicted"/>
<evidence type="ECO:0000259" key="12">
    <source>
        <dbReference type="PROSITE" id="PS50262"/>
    </source>
</evidence>
<comment type="subcellular location">
    <subcellularLocation>
        <location evidence="1">Cell membrane</location>
        <topology evidence="1">Multi-pass membrane protein</topology>
    </subcellularLocation>
</comment>
<evidence type="ECO:0000256" key="8">
    <source>
        <dbReference type="ARBA" id="ARBA00023170"/>
    </source>
</evidence>
<evidence type="ECO:0000256" key="3">
    <source>
        <dbReference type="ARBA" id="ARBA00022692"/>
    </source>
</evidence>
<evidence type="ECO:0000256" key="5">
    <source>
        <dbReference type="ARBA" id="ARBA00023040"/>
    </source>
</evidence>
<sequence length="498" mass="56237">MLGRHRQGRPVCQGKLRPRVGQTGRGGASVAAGTWLKAKQYGVERGVGVVDAAVRGSAAPHPHRSPLFLLSCDVPCLYILHRCRVERRWWTTCSQRQSVREQPVRAAWKSEVLGMDATIAASGLSSMMNADVNGSSDPLLSCQIDYGFKYTVYTVIYSLIFILGFPSNAVALYMFFFHVRDRTSNNIYLQNLAAADMLFILLLPLRISYYSRGGDWIFGDLICRLSIYSLYVDLYCSIFFLTGLSVVRYLAIVHPALNYRKDRSCLFRSICVSIWIFVGLLTLPFLFSGQHKSGERTLCFDPKGTKQFGMALAMSYVALCIGFLLPFFIILFCYVSITLTLIQRPVMGTIGKRRTQTRKAIGMIATVLLVFLFCFLPYHIVTTLHLQTIISGPLKCSTRHRLLVAAVVTRCMLVCNSCLDPLIYFFSAEKFQERLRHIWQHRSFSTKSTSKGSDSDECLRRNTLRQKTEPSEKDKCQPNVAQTADVSPENKCDQQLLH</sequence>
<evidence type="ECO:0000256" key="10">
    <source>
        <dbReference type="SAM" id="MobiDB-lite"/>
    </source>
</evidence>
<feature type="transmembrane region" description="Helical" evidence="11">
    <location>
        <begin position="307"/>
        <end position="339"/>
    </location>
</feature>
<evidence type="ECO:0000256" key="4">
    <source>
        <dbReference type="ARBA" id="ARBA00022989"/>
    </source>
</evidence>
<evidence type="ECO:0000256" key="7">
    <source>
        <dbReference type="ARBA" id="ARBA00023157"/>
    </source>
</evidence>
<feature type="transmembrane region" description="Helical" evidence="11">
    <location>
        <begin position="265"/>
        <end position="287"/>
    </location>
</feature>
<dbReference type="AlphaFoldDB" id="A0A8C4Q0H9"/>
<keyword evidence="5" id="KW-0297">G-protein coupled receptor</keyword>
<keyword evidence="3 11" id="KW-0812">Transmembrane</keyword>
<keyword evidence="9" id="KW-0807">Transducer</keyword>
<keyword evidence="4 11" id="KW-1133">Transmembrane helix</keyword>
<organism evidence="13 14">
    <name type="scientific">Eptatretus burgeri</name>
    <name type="common">Inshore hagfish</name>
    <dbReference type="NCBI Taxonomy" id="7764"/>
    <lineage>
        <taxon>Eukaryota</taxon>
        <taxon>Metazoa</taxon>
        <taxon>Chordata</taxon>
        <taxon>Craniata</taxon>
        <taxon>Vertebrata</taxon>
        <taxon>Cyclostomata</taxon>
        <taxon>Myxini</taxon>
        <taxon>Myxiniformes</taxon>
        <taxon>Myxinidae</taxon>
        <taxon>Eptatretinae</taxon>
        <taxon>Eptatretus</taxon>
    </lineage>
</organism>
<evidence type="ECO:0000256" key="6">
    <source>
        <dbReference type="ARBA" id="ARBA00023136"/>
    </source>
</evidence>
<dbReference type="PRINTS" id="PR00237">
    <property type="entry name" value="GPCRRHODOPSN"/>
</dbReference>
<dbReference type="InterPro" id="IPR017452">
    <property type="entry name" value="GPCR_Rhodpsn_7TM"/>
</dbReference>
<keyword evidence="8" id="KW-0675">Receptor</keyword>
<dbReference type="FunFam" id="1.20.1070.10:FF:000017">
    <property type="entry name" value="lysophosphatidic acid receptor 4"/>
    <property type="match status" value="1"/>
</dbReference>
<reference evidence="13" key="1">
    <citation type="submission" date="2025-08" db="UniProtKB">
        <authorList>
            <consortium name="Ensembl"/>
        </authorList>
    </citation>
    <scope>IDENTIFICATION</scope>
</reference>
<feature type="transmembrane region" description="Helical" evidence="11">
    <location>
        <begin position="227"/>
        <end position="253"/>
    </location>
</feature>
<dbReference type="Ensembl" id="ENSEBUT00000008626.1">
    <property type="protein sequence ID" value="ENSEBUP00000008133.1"/>
    <property type="gene ID" value="ENSEBUG00000005289.1"/>
</dbReference>
<evidence type="ECO:0000313" key="13">
    <source>
        <dbReference type="Ensembl" id="ENSEBUP00000008133.1"/>
    </source>
</evidence>
<dbReference type="InterPro" id="IPR000276">
    <property type="entry name" value="GPCR_Rhodpsn"/>
</dbReference>
<dbReference type="PRINTS" id="PR01157">
    <property type="entry name" value="P2YPURNOCPTR"/>
</dbReference>
<dbReference type="GO" id="GO:0004930">
    <property type="term" value="F:G protein-coupled receptor activity"/>
    <property type="evidence" value="ECO:0007669"/>
    <property type="project" value="UniProtKB-KW"/>
</dbReference>
<reference evidence="13" key="2">
    <citation type="submission" date="2025-09" db="UniProtKB">
        <authorList>
            <consortium name="Ensembl"/>
        </authorList>
    </citation>
    <scope>IDENTIFICATION</scope>
</reference>
<feature type="region of interest" description="Disordered" evidence="10">
    <location>
        <begin position="1"/>
        <end position="25"/>
    </location>
</feature>
<evidence type="ECO:0000256" key="2">
    <source>
        <dbReference type="ARBA" id="ARBA00022475"/>
    </source>
</evidence>
<keyword evidence="14" id="KW-1185">Reference proteome</keyword>
<feature type="transmembrane region" description="Helical" evidence="11">
    <location>
        <begin position="360"/>
        <end position="381"/>
    </location>
</feature>
<keyword evidence="7" id="KW-1015">Disulfide bond</keyword>
<dbReference type="Gene3D" id="1.20.1070.10">
    <property type="entry name" value="Rhodopsin 7-helix transmembrane proteins"/>
    <property type="match status" value="1"/>
</dbReference>
<dbReference type="GeneTree" id="ENSGT00990000203527"/>
<dbReference type="PANTHER" id="PTHR24231">
    <property type="entry name" value="PURINOCEPTOR-RELATED G-PROTEIN COUPLED RECEPTOR"/>
    <property type="match status" value="1"/>
</dbReference>
<dbReference type="GO" id="GO:0005886">
    <property type="term" value="C:plasma membrane"/>
    <property type="evidence" value="ECO:0007669"/>
    <property type="project" value="UniProtKB-SubCell"/>
</dbReference>